<dbReference type="AlphaFoldDB" id="A0A926L8Y9"/>
<feature type="region of interest" description="Disordered" evidence="1">
    <location>
        <begin position="382"/>
        <end position="413"/>
    </location>
</feature>
<evidence type="ECO:0000313" key="2">
    <source>
        <dbReference type="EMBL" id="MBD0423751.1"/>
    </source>
</evidence>
<dbReference type="GO" id="GO:0005975">
    <property type="term" value="P:carbohydrate metabolic process"/>
    <property type="evidence" value="ECO:0007669"/>
    <property type="project" value="UniProtKB-ARBA"/>
</dbReference>
<reference evidence="2" key="2">
    <citation type="submission" date="2020-09" db="EMBL/GenBank/DDBJ databases">
        <authorList>
            <person name="Luo X."/>
        </authorList>
    </citation>
    <scope>NUCLEOTIDE SEQUENCE</scope>
    <source>
        <strain evidence="2">TRM S81-3</strain>
    </source>
</reference>
<dbReference type="SUPFAM" id="SSF53474">
    <property type="entry name" value="alpha/beta-Hydrolases"/>
    <property type="match status" value="1"/>
</dbReference>
<dbReference type="RefSeq" id="WP_188184682.1">
    <property type="nucleotide sequence ID" value="NZ_JACVQF010000224.1"/>
</dbReference>
<proteinExistence type="predicted"/>
<evidence type="ECO:0000313" key="3">
    <source>
        <dbReference type="Proteomes" id="UP000621210"/>
    </source>
</evidence>
<gene>
    <name evidence="2" type="ORF">H0H10_32120</name>
</gene>
<accession>A0A926L8Y9</accession>
<sequence length="503" mass="54087">MPKAPQARELISGIDTSGAYPVEYRFTHAKGGNRHLVVVFANFGVTDDYGWSNGVLNPVRANILWIRDRFRGMRSYYLCEGMDFSLEQSVIGVISKVMNALDLTPDRVTMWGGSKGGSAALYFGMRYGFGNIVSIVPQFLIGTYVQTTHPKTARFMLGEGVPQENVRMVDALIPDLVRSGAGRHANIYLLSSPQDEQYKEQVEPFLGLFQGYDNFNFIYSESPYITRHSEVTRRNVPFLMGLINMLADGLPPRLGMVRNGYEEPDRDKSAIEAYLSDTSQDKPSDLALPVVTHPAPNSELPTDGVYFTGVATGAVRVSLWEHGKFLGSPSVAADGTWSWKLSKPWSKGKHLVKAVAWDAAGGHTKGVAVAFTTVDGASAAAMTGTPAQGGTPGGAPRMDGQGLPQSPTVQSPQAYEQIAGPSVRFTGLARGAAQVGFRAGGTLLGASPVAVDGRWAWDSGWPWQEGRHTVEVFAVDAAGTESPATLVPFAVAHATAGAPHFGY</sequence>
<dbReference type="Gene3D" id="2.60.40.10">
    <property type="entry name" value="Immunoglobulins"/>
    <property type="match status" value="1"/>
</dbReference>
<organism evidence="2 3">
    <name type="scientific">Streptomyces griseicoloratus</name>
    <dbReference type="NCBI Taxonomy" id="2752516"/>
    <lineage>
        <taxon>Bacteria</taxon>
        <taxon>Bacillati</taxon>
        <taxon>Actinomycetota</taxon>
        <taxon>Actinomycetes</taxon>
        <taxon>Kitasatosporales</taxon>
        <taxon>Streptomycetaceae</taxon>
        <taxon>Streptomyces</taxon>
    </lineage>
</organism>
<dbReference type="Gene3D" id="3.30.420.430">
    <property type="match status" value="1"/>
</dbReference>
<protein>
    <recommendedName>
        <fullName evidence="4">Bacterial Ig-like domain-containing protein</fullName>
    </recommendedName>
</protein>
<name>A0A926L8Y9_9ACTN</name>
<dbReference type="InterPro" id="IPR013783">
    <property type="entry name" value="Ig-like_fold"/>
</dbReference>
<dbReference type="InterPro" id="IPR029058">
    <property type="entry name" value="AB_hydrolase_fold"/>
</dbReference>
<dbReference type="EMBL" id="JACVQF010000224">
    <property type="protein sequence ID" value="MBD0423751.1"/>
    <property type="molecule type" value="Genomic_DNA"/>
</dbReference>
<feature type="compositionally biased region" description="Polar residues" evidence="1">
    <location>
        <begin position="403"/>
        <end position="413"/>
    </location>
</feature>
<reference evidence="2" key="1">
    <citation type="submission" date="2020-09" db="EMBL/GenBank/DDBJ databases">
        <title>Streptomyces grisecoloratus sp. nov., isolated from cotton soil.</title>
        <authorList>
            <person name="Xing L."/>
        </authorList>
    </citation>
    <scope>NUCLEOTIDE SEQUENCE</scope>
    <source>
        <strain evidence="2">TRM S81-3</strain>
    </source>
</reference>
<evidence type="ECO:0008006" key="4">
    <source>
        <dbReference type="Google" id="ProtNLM"/>
    </source>
</evidence>
<evidence type="ECO:0000256" key="1">
    <source>
        <dbReference type="SAM" id="MobiDB-lite"/>
    </source>
</evidence>
<dbReference type="Gene3D" id="3.40.50.1820">
    <property type="entry name" value="alpha/beta hydrolase"/>
    <property type="match status" value="1"/>
</dbReference>
<comment type="caution">
    <text evidence="2">The sequence shown here is derived from an EMBL/GenBank/DDBJ whole genome shotgun (WGS) entry which is preliminary data.</text>
</comment>
<dbReference type="Proteomes" id="UP000621210">
    <property type="component" value="Unassembled WGS sequence"/>
</dbReference>
<keyword evidence="3" id="KW-1185">Reference proteome</keyword>